<protein>
    <submittedName>
        <fullName evidence="8">Putative RDD family membrane protein YckC</fullName>
    </submittedName>
</protein>
<comment type="caution">
    <text evidence="8">The sequence shown here is derived from an EMBL/GenBank/DDBJ whole genome shotgun (WGS) entry which is preliminary data.</text>
</comment>
<dbReference type="InterPro" id="IPR016795">
    <property type="entry name" value="UCP021697"/>
</dbReference>
<keyword evidence="5 6" id="KW-0472">Membrane</keyword>
<organism evidence="8 9">
    <name type="scientific">Actinokineospora auranticolor</name>
    <dbReference type="NCBI Taxonomy" id="155976"/>
    <lineage>
        <taxon>Bacteria</taxon>
        <taxon>Bacillati</taxon>
        <taxon>Actinomycetota</taxon>
        <taxon>Actinomycetes</taxon>
        <taxon>Pseudonocardiales</taxon>
        <taxon>Pseudonocardiaceae</taxon>
        <taxon>Actinokineospora</taxon>
    </lineage>
</organism>
<dbReference type="PANTHER" id="PTHR36115">
    <property type="entry name" value="PROLINE-RICH ANTIGEN HOMOLOG-RELATED"/>
    <property type="match status" value="1"/>
</dbReference>
<evidence type="ECO:0000256" key="6">
    <source>
        <dbReference type="SAM" id="Phobius"/>
    </source>
</evidence>
<dbReference type="AlphaFoldDB" id="A0A2S6GB52"/>
<evidence type="ECO:0000313" key="9">
    <source>
        <dbReference type="Proteomes" id="UP000239203"/>
    </source>
</evidence>
<keyword evidence="4 6" id="KW-1133">Transmembrane helix</keyword>
<sequence length="170" mass="18341">MRPPAYPGAVSRWTGTWLSGPGAAIEPTDGPVRYRGERLGLPERGAGSVASNGIRLGAYAIDLVLSSLVTSLFIRPDYSGDQSEMWRFNYLAILVWFLITVVGTSLTGFTPGKVLLGLRVVRMDGTALIGPHRVIPRTVLTAFVLPAGITDKDGRGLHDRLVGTIVLRTR</sequence>
<keyword evidence="2" id="KW-1003">Cell membrane</keyword>
<accession>A0A2S6GB52</accession>
<comment type="subcellular location">
    <subcellularLocation>
        <location evidence="1">Cell membrane</location>
        <topology evidence="1">Multi-pass membrane protein</topology>
    </subcellularLocation>
</comment>
<dbReference type="Proteomes" id="UP000239203">
    <property type="component" value="Unassembled WGS sequence"/>
</dbReference>
<dbReference type="EMBL" id="PTIX01000047">
    <property type="protein sequence ID" value="PPK60822.1"/>
    <property type="molecule type" value="Genomic_DNA"/>
</dbReference>
<dbReference type="InterPro" id="IPR010432">
    <property type="entry name" value="RDD"/>
</dbReference>
<keyword evidence="9" id="KW-1185">Reference proteome</keyword>
<dbReference type="PIRSF" id="PIRSF021697">
    <property type="entry name" value="UCP021697"/>
    <property type="match status" value="1"/>
</dbReference>
<dbReference type="Pfam" id="PF06271">
    <property type="entry name" value="RDD"/>
    <property type="match status" value="1"/>
</dbReference>
<evidence type="ECO:0000256" key="4">
    <source>
        <dbReference type="ARBA" id="ARBA00022989"/>
    </source>
</evidence>
<reference evidence="8 9" key="1">
    <citation type="submission" date="2018-02" db="EMBL/GenBank/DDBJ databases">
        <title>Genomic Encyclopedia of Archaeal and Bacterial Type Strains, Phase II (KMG-II): from individual species to whole genera.</title>
        <authorList>
            <person name="Goeker M."/>
        </authorList>
    </citation>
    <scope>NUCLEOTIDE SEQUENCE [LARGE SCALE GENOMIC DNA]</scope>
    <source>
        <strain evidence="8 9">YU 961-1</strain>
    </source>
</reference>
<feature type="transmembrane region" description="Helical" evidence="6">
    <location>
        <begin position="56"/>
        <end position="76"/>
    </location>
</feature>
<name>A0A2S6GB52_9PSEU</name>
<feature type="transmembrane region" description="Helical" evidence="6">
    <location>
        <begin position="88"/>
        <end position="109"/>
    </location>
</feature>
<dbReference type="PANTHER" id="PTHR36115:SF6">
    <property type="entry name" value="PROLINE-RICH ANTIGEN HOMOLOG"/>
    <property type="match status" value="1"/>
</dbReference>
<evidence type="ECO:0000313" key="8">
    <source>
        <dbReference type="EMBL" id="PPK60822.1"/>
    </source>
</evidence>
<proteinExistence type="predicted"/>
<evidence type="ECO:0000256" key="5">
    <source>
        <dbReference type="ARBA" id="ARBA00023136"/>
    </source>
</evidence>
<evidence type="ECO:0000256" key="2">
    <source>
        <dbReference type="ARBA" id="ARBA00022475"/>
    </source>
</evidence>
<keyword evidence="3 6" id="KW-0812">Transmembrane</keyword>
<dbReference type="InterPro" id="IPR051791">
    <property type="entry name" value="Pra-immunoreactive"/>
</dbReference>
<evidence type="ECO:0000259" key="7">
    <source>
        <dbReference type="Pfam" id="PF06271"/>
    </source>
</evidence>
<evidence type="ECO:0000256" key="1">
    <source>
        <dbReference type="ARBA" id="ARBA00004651"/>
    </source>
</evidence>
<gene>
    <name evidence="8" type="ORF">CLV40_1477</name>
</gene>
<feature type="domain" description="RDD" evidence="7">
    <location>
        <begin position="50"/>
        <end position="161"/>
    </location>
</feature>
<evidence type="ECO:0000256" key="3">
    <source>
        <dbReference type="ARBA" id="ARBA00022692"/>
    </source>
</evidence>
<dbReference type="GO" id="GO:0005886">
    <property type="term" value="C:plasma membrane"/>
    <property type="evidence" value="ECO:0007669"/>
    <property type="project" value="UniProtKB-SubCell"/>
</dbReference>